<keyword evidence="8" id="KW-1185">Reference proteome</keyword>
<dbReference type="InterPro" id="IPR050833">
    <property type="entry name" value="Poly_Biosynth_Transport"/>
</dbReference>
<evidence type="ECO:0000256" key="3">
    <source>
        <dbReference type="ARBA" id="ARBA00022692"/>
    </source>
</evidence>
<feature type="transmembrane region" description="Helical" evidence="6">
    <location>
        <begin position="319"/>
        <end position="338"/>
    </location>
</feature>
<evidence type="ECO:0000256" key="5">
    <source>
        <dbReference type="ARBA" id="ARBA00023136"/>
    </source>
</evidence>
<accession>A0A017RWJ9</accession>
<dbReference type="RefSeq" id="WP_035378636.1">
    <property type="nucleotide sequence ID" value="NZ_AZQP01000010.1"/>
</dbReference>
<dbReference type="Pfam" id="PF01943">
    <property type="entry name" value="Polysacc_synt"/>
    <property type="match status" value="1"/>
</dbReference>
<dbReference type="AlphaFoldDB" id="A0A017RWJ9"/>
<feature type="transmembrane region" description="Helical" evidence="6">
    <location>
        <begin position="275"/>
        <end position="298"/>
    </location>
</feature>
<evidence type="ECO:0000256" key="6">
    <source>
        <dbReference type="SAM" id="Phobius"/>
    </source>
</evidence>
<dbReference type="Proteomes" id="UP000019681">
    <property type="component" value="Unassembled WGS sequence"/>
</dbReference>
<evidence type="ECO:0000313" key="8">
    <source>
        <dbReference type="Proteomes" id="UP000019681"/>
    </source>
</evidence>
<evidence type="ECO:0000313" key="7">
    <source>
        <dbReference type="EMBL" id="EYE88966.1"/>
    </source>
</evidence>
<dbReference type="OrthoDB" id="9775950at2"/>
<feature type="transmembrane region" description="Helical" evidence="6">
    <location>
        <begin position="441"/>
        <end position="460"/>
    </location>
</feature>
<feature type="transmembrane region" description="Helical" evidence="6">
    <location>
        <begin position="466"/>
        <end position="487"/>
    </location>
</feature>
<dbReference type="STRING" id="1403537.Q428_04750"/>
<dbReference type="GO" id="GO:0005886">
    <property type="term" value="C:plasma membrane"/>
    <property type="evidence" value="ECO:0007669"/>
    <property type="project" value="UniProtKB-SubCell"/>
</dbReference>
<sequence length="499" mass="55007">MKRSAFFEKTVLLTISNIITGILTFVFSIILSREIGPKGVGIYQLVMPLYNMCLFITSGGITISVSKIAAEKKALGKFNELYKTVFVTCIFEFIWSILFTAVLILISKFIAFNIIADERTLYSILAFCPALIIVSISSVYKGVYYGLQKVTEPAIIDIAEKICRITVMYLLVRVISDMNLGLSAASAVLSLSCGEFLSCILFYFCYRSYVKRNPGSGKSDNGVQLVFNVLKLALPLALNGILTTIFSTVIAVMIPRRLSSSGISYENALSLFGKLQGMALNIVFFPAIIVNSLNVILIPSISEAVSFKKSYIINHRINIAVRTAAIAGFSTSALLLAIPHEVGQLFFRDSTVGDLIKMLSPGIPLVYIELISFALLNGLGKQTRLLINSIIISSCDLVLLYILLGIPKVSIYGYAINFVISSIVGIFLNYTIIFKNCNVKLQLFSAILLPALSSVVVYLINKYLLINVFNTGIIIILSYLLFAFLYFPLYKLSKEKSSI</sequence>
<evidence type="ECO:0000256" key="2">
    <source>
        <dbReference type="ARBA" id="ARBA00022475"/>
    </source>
</evidence>
<feature type="transmembrane region" description="Helical" evidence="6">
    <location>
        <begin position="225"/>
        <end position="255"/>
    </location>
</feature>
<feature type="transmembrane region" description="Helical" evidence="6">
    <location>
        <begin position="12"/>
        <end position="30"/>
    </location>
</feature>
<comment type="caution">
    <text evidence="7">The sequence shown here is derived from an EMBL/GenBank/DDBJ whole genome shotgun (WGS) entry which is preliminary data.</text>
</comment>
<feature type="transmembrane region" description="Helical" evidence="6">
    <location>
        <begin position="412"/>
        <end position="434"/>
    </location>
</feature>
<name>A0A017RWJ9_9CLOT</name>
<protein>
    <submittedName>
        <fullName evidence="7">Sporulation protein SpoVB</fullName>
    </submittedName>
</protein>
<dbReference type="EMBL" id="AZQP01000010">
    <property type="protein sequence ID" value="EYE88966.1"/>
    <property type="molecule type" value="Genomic_DNA"/>
</dbReference>
<reference evidence="7 8" key="1">
    <citation type="journal article" date="2014" name="Genome Announc.">
        <title>Draft Genome Sequence of Fervidicella metallireducens Strain AeBT, an Iron-Reducing Thermoanaerobe from the Great Artesian Basin.</title>
        <authorList>
            <person name="Patel B.K."/>
        </authorList>
    </citation>
    <scope>NUCLEOTIDE SEQUENCE [LARGE SCALE GENOMIC DNA]</scope>
    <source>
        <strain evidence="7 8">AeB</strain>
    </source>
</reference>
<gene>
    <name evidence="7" type="ORF">Q428_04750</name>
</gene>
<feature type="transmembrane region" description="Helical" evidence="6">
    <location>
        <begin position="385"/>
        <end position="406"/>
    </location>
</feature>
<keyword evidence="4 6" id="KW-1133">Transmembrane helix</keyword>
<comment type="subcellular location">
    <subcellularLocation>
        <location evidence="1">Cell membrane</location>
        <topology evidence="1">Multi-pass membrane protein</topology>
    </subcellularLocation>
</comment>
<feature type="transmembrane region" description="Helical" evidence="6">
    <location>
        <begin position="85"/>
        <end position="115"/>
    </location>
</feature>
<dbReference type="InterPro" id="IPR002797">
    <property type="entry name" value="Polysacc_synth"/>
</dbReference>
<dbReference type="PIRSF" id="PIRSF038958">
    <property type="entry name" value="PG_synth_SpoVB"/>
    <property type="match status" value="1"/>
</dbReference>
<evidence type="ECO:0000256" key="1">
    <source>
        <dbReference type="ARBA" id="ARBA00004651"/>
    </source>
</evidence>
<feature type="transmembrane region" description="Helical" evidence="6">
    <location>
        <begin position="182"/>
        <end position="204"/>
    </location>
</feature>
<feature type="transmembrane region" description="Helical" evidence="6">
    <location>
        <begin position="42"/>
        <end position="65"/>
    </location>
</feature>
<keyword evidence="2" id="KW-1003">Cell membrane</keyword>
<keyword evidence="3 6" id="KW-0812">Transmembrane</keyword>
<dbReference type="NCBIfam" id="TIGR02900">
    <property type="entry name" value="spore_V_B"/>
    <property type="match status" value="1"/>
</dbReference>
<feature type="transmembrane region" description="Helical" evidence="6">
    <location>
        <begin position="121"/>
        <end position="143"/>
    </location>
</feature>
<dbReference type="PANTHER" id="PTHR30250">
    <property type="entry name" value="PST FAMILY PREDICTED COLANIC ACID TRANSPORTER"/>
    <property type="match status" value="1"/>
</dbReference>
<dbReference type="PANTHER" id="PTHR30250:SF21">
    <property type="entry name" value="LIPID II FLIPPASE MURJ"/>
    <property type="match status" value="1"/>
</dbReference>
<evidence type="ECO:0000256" key="4">
    <source>
        <dbReference type="ARBA" id="ARBA00022989"/>
    </source>
</evidence>
<feature type="transmembrane region" description="Helical" evidence="6">
    <location>
        <begin position="358"/>
        <end position="378"/>
    </location>
</feature>
<organism evidence="7 8">
    <name type="scientific">Fervidicella metallireducens AeB</name>
    <dbReference type="NCBI Taxonomy" id="1403537"/>
    <lineage>
        <taxon>Bacteria</taxon>
        <taxon>Bacillati</taxon>
        <taxon>Bacillota</taxon>
        <taxon>Clostridia</taxon>
        <taxon>Eubacteriales</taxon>
        <taxon>Clostridiaceae</taxon>
        <taxon>Fervidicella</taxon>
    </lineage>
</organism>
<keyword evidence="5 6" id="KW-0472">Membrane</keyword>
<dbReference type="InterPro" id="IPR024923">
    <property type="entry name" value="PG_synth_SpoVB"/>
</dbReference>
<dbReference type="InterPro" id="IPR014249">
    <property type="entry name" value="Spore_V_B"/>
</dbReference>
<proteinExistence type="predicted"/>